<name>A0A6I3KJH4_9HYPH</name>
<evidence type="ECO:0000256" key="1">
    <source>
        <dbReference type="PROSITE-ProRule" id="PRU00023"/>
    </source>
</evidence>
<proteinExistence type="predicted"/>
<dbReference type="InterPro" id="IPR002110">
    <property type="entry name" value="Ankyrin_rpt"/>
</dbReference>
<dbReference type="PROSITE" id="PS50297">
    <property type="entry name" value="ANK_REP_REGION"/>
    <property type="match status" value="1"/>
</dbReference>
<dbReference type="Pfam" id="PF12796">
    <property type="entry name" value="Ank_2"/>
    <property type="match status" value="1"/>
</dbReference>
<dbReference type="Gene3D" id="1.25.40.20">
    <property type="entry name" value="Ankyrin repeat-containing domain"/>
    <property type="match status" value="1"/>
</dbReference>
<dbReference type="SMART" id="SM00248">
    <property type="entry name" value="ANK"/>
    <property type="match status" value="2"/>
</dbReference>
<comment type="caution">
    <text evidence="2">The sequence shown here is derived from an EMBL/GenBank/DDBJ whole genome shotgun (WGS) entry which is preliminary data.</text>
</comment>
<dbReference type="EMBL" id="WMBQ01000001">
    <property type="protein sequence ID" value="MTD94559.1"/>
    <property type="molecule type" value="Genomic_DNA"/>
</dbReference>
<evidence type="ECO:0000313" key="3">
    <source>
        <dbReference type="Proteomes" id="UP000440694"/>
    </source>
</evidence>
<dbReference type="PROSITE" id="PS50088">
    <property type="entry name" value="ANK_REPEAT"/>
    <property type="match status" value="1"/>
</dbReference>
<sequence length="523" mass="56299">MGADMPQTQMFQIFGGPRLLELAGSGAVLLEEIPDGARAVREAESGEWSNVKLTELPDQPRGFVRTIFLTPADDQAQNPFPNLGPNVFVLHVKRLREDKRGGARRTVGTYAAYYNGSKLAGAEGHMVEPRGPGDNTRTGQAADLRIKAGTYRLQVQGRAHGTTNTNYRTFGYERDTSYPRPGVRVRDADTWVREAILFHPAGGFKSTTGCLNVTSGIADASDDINLQASVNRTIGLIDLMRAHLGEARMPKANSALIEDAYLVVDGEPPASGRRKLSPSWYTGPVVATEKLSPLGGGASLRHDAPERIAPTQIEPDEVYDLVVDASLEAANFGDGGLSVLETMVEQNYDRLTRIVGANQRTLWHLWIVFWEAAQELPNSEEREARSRRLLAIAGRLKAAGVDINGAASDVPPIVLAAQMDAAKAITVLHELGADLNRVDHYGRSALHVAAMHGAVNAFAALLKLGADKTRNVAATKADAADNLVDELPAGATVADAIGTGEETLTSMSARGNFTRMRELLQAR</sequence>
<gene>
    <name evidence="2" type="ORF">GIW81_09470</name>
</gene>
<dbReference type="AlphaFoldDB" id="A0A6I3KJH4"/>
<evidence type="ECO:0000313" key="2">
    <source>
        <dbReference type="EMBL" id="MTD94559.1"/>
    </source>
</evidence>
<reference evidence="2 3" key="1">
    <citation type="submission" date="2019-11" db="EMBL/GenBank/DDBJ databases">
        <title>Identification of a novel strain.</title>
        <authorList>
            <person name="Xu Q."/>
            <person name="Wang G."/>
        </authorList>
    </citation>
    <scope>NUCLEOTIDE SEQUENCE [LARGE SCALE GENOMIC DNA]</scope>
    <source>
        <strain evidence="3">xq</strain>
    </source>
</reference>
<feature type="repeat" description="ANK" evidence="1">
    <location>
        <begin position="441"/>
        <end position="467"/>
    </location>
</feature>
<accession>A0A6I3KJH4</accession>
<dbReference type="InterPro" id="IPR036770">
    <property type="entry name" value="Ankyrin_rpt-contain_sf"/>
</dbReference>
<protein>
    <submittedName>
        <fullName evidence="2">Uncharacterized protein</fullName>
    </submittedName>
</protein>
<dbReference type="SUPFAM" id="SSF48403">
    <property type="entry name" value="Ankyrin repeat"/>
    <property type="match status" value="1"/>
</dbReference>
<keyword evidence="1" id="KW-0040">ANK repeat</keyword>
<keyword evidence="3" id="KW-1185">Reference proteome</keyword>
<organism evidence="2 3">
    <name type="scientific">Hyphomicrobium album</name>
    <dbReference type="NCBI Taxonomy" id="2665159"/>
    <lineage>
        <taxon>Bacteria</taxon>
        <taxon>Pseudomonadati</taxon>
        <taxon>Pseudomonadota</taxon>
        <taxon>Alphaproteobacteria</taxon>
        <taxon>Hyphomicrobiales</taxon>
        <taxon>Hyphomicrobiaceae</taxon>
        <taxon>Hyphomicrobium</taxon>
    </lineage>
</organism>
<dbReference type="Proteomes" id="UP000440694">
    <property type="component" value="Unassembled WGS sequence"/>
</dbReference>